<comment type="caution">
    <text evidence="3">The sequence shown here is derived from an EMBL/GenBank/DDBJ whole genome shotgun (WGS) entry which is preliminary data.</text>
</comment>
<dbReference type="EMBL" id="JBFAIH010000009">
    <property type="protein sequence ID" value="MEV0364427.1"/>
    <property type="molecule type" value="Genomic_DNA"/>
</dbReference>
<dbReference type="RefSeq" id="WP_357979524.1">
    <property type="nucleotide sequence ID" value="NZ_JBFAIH010000009.1"/>
</dbReference>
<dbReference type="PROSITE" id="PS01332">
    <property type="entry name" value="HTH_RRF2_1"/>
    <property type="match status" value="1"/>
</dbReference>
<evidence type="ECO:0000313" key="4">
    <source>
        <dbReference type="Proteomes" id="UP001551658"/>
    </source>
</evidence>
<dbReference type="InterPro" id="IPR030489">
    <property type="entry name" value="TR_Rrf2-type_CS"/>
</dbReference>
<evidence type="ECO:0000256" key="2">
    <source>
        <dbReference type="SAM" id="MobiDB-lite"/>
    </source>
</evidence>
<dbReference type="Pfam" id="PF02082">
    <property type="entry name" value="Rrf2"/>
    <property type="match status" value="1"/>
</dbReference>
<dbReference type="InterPro" id="IPR036390">
    <property type="entry name" value="WH_DNA-bd_sf"/>
</dbReference>
<dbReference type="NCBIfam" id="TIGR00738">
    <property type="entry name" value="rrf2_super"/>
    <property type="match status" value="1"/>
</dbReference>
<proteinExistence type="predicted"/>
<name>A0ABV3F9P8_9NOCA</name>
<dbReference type="Proteomes" id="UP001551658">
    <property type="component" value="Unassembled WGS sequence"/>
</dbReference>
<accession>A0ABV3F9P8</accession>
<dbReference type="PROSITE" id="PS51197">
    <property type="entry name" value="HTH_RRF2_2"/>
    <property type="match status" value="1"/>
</dbReference>
<organism evidence="3 4">
    <name type="scientific">Nocardia fusca</name>
    <dbReference type="NCBI Taxonomy" id="941183"/>
    <lineage>
        <taxon>Bacteria</taxon>
        <taxon>Bacillati</taxon>
        <taxon>Actinomycetota</taxon>
        <taxon>Actinomycetes</taxon>
        <taxon>Mycobacteriales</taxon>
        <taxon>Nocardiaceae</taxon>
        <taxon>Nocardia</taxon>
    </lineage>
</organism>
<reference evidence="3 4" key="1">
    <citation type="submission" date="2024-06" db="EMBL/GenBank/DDBJ databases">
        <title>The Natural Products Discovery Center: Release of the First 8490 Sequenced Strains for Exploring Actinobacteria Biosynthetic Diversity.</title>
        <authorList>
            <person name="Kalkreuter E."/>
            <person name="Kautsar S.A."/>
            <person name="Yang D."/>
            <person name="Bader C.D."/>
            <person name="Teijaro C.N."/>
            <person name="Fluegel L."/>
            <person name="Davis C.M."/>
            <person name="Simpson J.R."/>
            <person name="Lauterbach L."/>
            <person name="Steele A.D."/>
            <person name="Gui C."/>
            <person name="Meng S."/>
            <person name="Li G."/>
            <person name="Viehrig K."/>
            <person name="Ye F."/>
            <person name="Su P."/>
            <person name="Kiefer A.F."/>
            <person name="Nichols A."/>
            <person name="Cepeda A.J."/>
            <person name="Yan W."/>
            <person name="Fan B."/>
            <person name="Jiang Y."/>
            <person name="Adhikari A."/>
            <person name="Zheng C.-J."/>
            <person name="Schuster L."/>
            <person name="Cowan T.M."/>
            <person name="Smanski M.J."/>
            <person name="Chevrette M.G."/>
            <person name="De Carvalho L.P.S."/>
            <person name="Shen B."/>
        </authorList>
    </citation>
    <scope>NUCLEOTIDE SEQUENCE [LARGE SCALE GENOMIC DNA]</scope>
    <source>
        <strain evidence="3 4">NPDC050671</strain>
    </source>
</reference>
<dbReference type="InterPro" id="IPR036388">
    <property type="entry name" value="WH-like_DNA-bd_sf"/>
</dbReference>
<feature type="region of interest" description="Disordered" evidence="2">
    <location>
        <begin position="149"/>
        <end position="177"/>
    </location>
</feature>
<evidence type="ECO:0000313" key="3">
    <source>
        <dbReference type="EMBL" id="MEV0364427.1"/>
    </source>
</evidence>
<dbReference type="Gene3D" id="1.10.10.10">
    <property type="entry name" value="Winged helix-like DNA-binding domain superfamily/Winged helix DNA-binding domain"/>
    <property type="match status" value="1"/>
</dbReference>
<feature type="compositionally biased region" description="Basic and acidic residues" evidence="2">
    <location>
        <begin position="150"/>
        <end position="159"/>
    </location>
</feature>
<dbReference type="InterPro" id="IPR000944">
    <property type="entry name" value="Tscrpt_reg_Rrf2"/>
</dbReference>
<dbReference type="PANTHER" id="PTHR33221">
    <property type="entry name" value="WINGED HELIX-TURN-HELIX TRANSCRIPTIONAL REGULATOR, RRF2 FAMILY"/>
    <property type="match status" value="1"/>
</dbReference>
<evidence type="ECO:0000256" key="1">
    <source>
        <dbReference type="ARBA" id="ARBA00023125"/>
    </source>
</evidence>
<dbReference type="PANTHER" id="PTHR33221:SF5">
    <property type="entry name" value="HTH-TYPE TRANSCRIPTIONAL REGULATOR ISCR"/>
    <property type="match status" value="1"/>
</dbReference>
<sequence length="177" mass="18814">MHITAKVDHAVRTLLEITASDQAAAVKAESIAAAQRIPPKVLESVLAELRRAGLVTSRRGPDGGYRLARPPADISIADVIRALEGPLASVRGLRPEEVQYTGVAEALQQVWIALRVNLRAVLENVSLADIAANGLPEFIGTLTADPGAWVRREPHRTDPPKITGHPTGADGSVRSSC</sequence>
<dbReference type="SUPFAM" id="SSF46785">
    <property type="entry name" value="Winged helix' DNA-binding domain"/>
    <property type="match status" value="1"/>
</dbReference>
<protein>
    <submittedName>
        <fullName evidence="3">Rrf2 family transcriptional regulator</fullName>
    </submittedName>
</protein>
<keyword evidence="1" id="KW-0238">DNA-binding</keyword>
<keyword evidence="4" id="KW-1185">Reference proteome</keyword>
<gene>
    <name evidence="3" type="ORF">AB0H72_17160</name>
</gene>